<dbReference type="EMBL" id="MU001776">
    <property type="protein sequence ID" value="KAF2798811.1"/>
    <property type="molecule type" value="Genomic_DNA"/>
</dbReference>
<protein>
    <recommendedName>
        <fullName evidence="1">SRR1-like domain-containing protein</fullName>
    </recommendedName>
</protein>
<name>A0A6A6XQJ4_9PLEO</name>
<accession>A0A6A6XQJ4</accession>
<reference evidence="2" key="1">
    <citation type="journal article" date="2020" name="Stud. Mycol.">
        <title>101 Dothideomycetes genomes: a test case for predicting lifestyles and emergence of pathogens.</title>
        <authorList>
            <person name="Haridas S."/>
            <person name="Albert R."/>
            <person name="Binder M."/>
            <person name="Bloem J."/>
            <person name="Labutti K."/>
            <person name="Salamov A."/>
            <person name="Andreopoulos B."/>
            <person name="Baker S."/>
            <person name="Barry K."/>
            <person name="Bills G."/>
            <person name="Bluhm B."/>
            <person name="Cannon C."/>
            <person name="Castanera R."/>
            <person name="Culley D."/>
            <person name="Daum C."/>
            <person name="Ezra D."/>
            <person name="Gonzalez J."/>
            <person name="Henrissat B."/>
            <person name="Kuo A."/>
            <person name="Liang C."/>
            <person name="Lipzen A."/>
            <person name="Lutzoni F."/>
            <person name="Magnuson J."/>
            <person name="Mondo S."/>
            <person name="Nolan M."/>
            <person name="Ohm R."/>
            <person name="Pangilinan J."/>
            <person name="Park H.-J."/>
            <person name="Ramirez L."/>
            <person name="Alfaro M."/>
            <person name="Sun H."/>
            <person name="Tritt A."/>
            <person name="Yoshinaga Y."/>
            <person name="Zwiers L.-H."/>
            <person name="Turgeon B."/>
            <person name="Goodwin S."/>
            <person name="Spatafora J."/>
            <person name="Crous P."/>
            <person name="Grigoriev I."/>
        </authorList>
    </citation>
    <scope>NUCLEOTIDE SEQUENCE</scope>
    <source>
        <strain evidence="2">CBS 109.77</strain>
    </source>
</reference>
<dbReference type="InterPro" id="IPR012942">
    <property type="entry name" value="SRR1-like"/>
</dbReference>
<dbReference type="PANTHER" id="PTHR42080:SF1">
    <property type="entry name" value="SRR1-LIKE DOMAIN-CONTAINING PROTEIN"/>
    <property type="match status" value="1"/>
</dbReference>
<evidence type="ECO:0000313" key="3">
    <source>
        <dbReference type="Proteomes" id="UP000799757"/>
    </source>
</evidence>
<keyword evidence="3" id="KW-1185">Reference proteome</keyword>
<proteinExistence type="predicted"/>
<dbReference type="Pfam" id="PF07985">
    <property type="entry name" value="SRR1"/>
    <property type="match status" value="1"/>
</dbReference>
<dbReference type="AlphaFoldDB" id="A0A6A6XQJ4"/>
<evidence type="ECO:0000259" key="1">
    <source>
        <dbReference type="Pfam" id="PF07985"/>
    </source>
</evidence>
<dbReference type="Proteomes" id="UP000799757">
    <property type="component" value="Unassembled WGS sequence"/>
</dbReference>
<sequence>MDYENARNDISRFYKWLDGKPLFKRNMIEAANKLLKQLRLNELEEGDEYQVPDFLDGKQTFLVPNYEGEKLSISFFDYQQFSQNINEDGVFPDNIDPHVAVPFILTTIGSPRHTTQKLCHPEPGKDSPWKDWETNWETNKESWEHEPTSQRLRTLIRKHAAQLENVDRIICFALGSLDCSRRRSYIQHVAACTIRDTLLELPGKDKHSVCILSQDPAFCPQCINVLGDLGIEATTGCAGWLEITENTFVICISPSAPVCQIIADITTESGKPPAAMLCNVIEDEYLSFPLAYRTADGSTEQMVAYKESCVEDDFSDFPKDITFNGRTFTSREDYRVNGPPAAANMAESYPNLPEEALEKLKDEAMLANRRANLSNLGDLKLYVRKSN</sequence>
<gene>
    <name evidence="2" type="ORF">K505DRAFT_333136</name>
</gene>
<evidence type="ECO:0000313" key="2">
    <source>
        <dbReference type="EMBL" id="KAF2798811.1"/>
    </source>
</evidence>
<dbReference type="OrthoDB" id="5230585at2759"/>
<feature type="domain" description="SRR1-like" evidence="1">
    <location>
        <begin position="153"/>
        <end position="287"/>
    </location>
</feature>
<organism evidence="2 3">
    <name type="scientific">Melanomma pulvis-pyrius CBS 109.77</name>
    <dbReference type="NCBI Taxonomy" id="1314802"/>
    <lineage>
        <taxon>Eukaryota</taxon>
        <taxon>Fungi</taxon>
        <taxon>Dikarya</taxon>
        <taxon>Ascomycota</taxon>
        <taxon>Pezizomycotina</taxon>
        <taxon>Dothideomycetes</taxon>
        <taxon>Pleosporomycetidae</taxon>
        <taxon>Pleosporales</taxon>
        <taxon>Melanommataceae</taxon>
        <taxon>Melanomma</taxon>
    </lineage>
</organism>
<dbReference type="PANTHER" id="PTHR42080">
    <property type="entry name" value="SRR1 DOMAIN-CONTAINING PROTEIN"/>
    <property type="match status" value="1"/>
</dbReference>